<dbReference type="InterPro" id="IPR011989">
    <property type="entry name" value="ARM-like"/>
</dbReference>
<evidence type="ECO:0008006" key="3">
    <source>
        <dbReference type="Google" id="ProtNLM"/>
    </source>
</evidence>
<evidence type="ECO:0000313" key="2">
    <source>
        <dbReference type="Proteomes" id="UP000054563"/>
    </source>
</evidence>
<proteinExistence type="predicted"/>
<gene>
    <name evidence="1" type="ORF">CIHG_10605</name>
</gene>
<evidence type="ECO:0000313" key="1">
    <source>
        <dbReference type="EMBL" id="KMU82211.1"/>
    </source>
</evidence>
<organism evidence="1 2">
    <name type="scientific">Coccidioides immitis H538.4</name>
    <dbReference type="NCBI Taxonomy" id="396776"/>
    <lineage>
        <taxon>Eukaryota</taxon>
        <taxon>Fungi</taxon>
        <taxon>Dikarya</taxon>
        <taxon>Ascomycota</taxon>
        <taxon>Pezizomycotina</taxon>
        <taxon>Eurotiomycetes</taxon>
        <taxon>Eurotiomycetidae</taxon>
        <taxon>Onygenales</taxon>
        <taxon>Onygenaceae</taxon>
        <taxon>Coccidioides</taxon>
    </lineage>
</organism>
<dbReference type="VEuPathDB" id="FungiDB:CIHG_10605"/>
<dbReference type="Proteomes" id="UP000054563">
    <property type="component" value="Unassembled WGS sequence"/>
</dbReference>
<comment type="caution">
    <text evidence="1">The sequence shown here is derived from an EMBL/GenBank/DDBJ whole genome shotgun (WGS) entry which is preliminary data.</text>
</comment>
<dbReference type="Gene3D" id="1.25.10.10">
    <property type="entry name" value="Leucine-rich Repeat Variant"/>
    <property type="match status" value="1"/>
</dbReference>
<accession>A0A0P6Q300</accession>
<dbReference type="AlphaFoldDB" id="A0A0P6Q300"/>
<dbReference type="EMBL" id="AASO01004321">
    <property type="protein sequence ID" value="KMU82211.1"/>
    <property type="molecule type" value="Genomic_DNA"/>
</dbReference>
<sequence>MVGLEPVSESEADSVVQTHSNVAFGYLSVLLSTLCLDDEVRTQVRRKMRGNNLSRLLAIVEEFLHYYRKVEEELKDPVLEEDAMAGFTSRLQSIVDRIREAEGLRR</sequence>
<reference evidence="1 2" key="1">
    <citation type="journal article" date="2010" name="Genome Res.">
        <title>Population genomic sequencing of Coccidioides fungi reveals recent hybridization and transposon control.</title>
        <authorList>
            <person name="Neafsey D.E."/>
            <person name="Barker B.M."/>
            <person name="Sharpton T.J."/>
            <person name="Stajich J.E."/>
            <person name="Park D.J."/>
            <person name="Whiston E."/>
            <person name="Hung C.-Y."/>
            <person name="McMahan C."/>
            <person name="White J."/>
            <person name="Sykes S."/>
            <person name="Heiman D."/>
            <person name="Young S."/>
            <person name="Zeng Q."/>
            <person name="Abouelleil A."/>
            <person name="Aftuck L."/>
            <person name="Bessette D."/>
            <person name="Brown A."/>
            <person name="FitzGerald M."/>
            <person name="Lui A."/>
            <person name="Macdonald J.P."/>
            <person name="Priest M."/>
            <person name="Orbach M.J."/>
            <person name="Galgiani J.N."/>
            <person name="Kirkland T.N."/>
            <person name="Cole G.T."/>
            <person name="Birren B.W."/>
            <person name="Henn M.R."/>
            <person name="Taylor J.W."/>
            <person name="Rounsley S.D."/>
        </authorList>
    </citation>
    <scope>NUCLEOTIDE SEQUENCE [LARGE SCALE GENOMIC DNA]</scope>
    <source>
        <strain evidence="1 2">H538.4</strain>
    </source>
</reference>
<dbReference type="STRING" id="396776.A0A0P6Q300"/>
<name>A0A0P6Q300_COCIT</name>
<protein>
    <recommendedName>
        <fullName evidence="3">Wings apart-like protein C-terminal domain-containing protein</fullName>
    </recommendedName>
</protein>